<dbReference type="Proteomes" id="UP000265366">
    <property type="component" value="Unassembled WGS sequence"/>
</dbReference>
<proteinExistence type="predicted"/>
<gene>
    <name evidence="2" type="ORF">D2V17_10145</name>
</gene>
<evidence type="ECO:0000313" key="2">
    <source>
        <dbReference type="EMBL" id="RIV86109.1"/>
    </source>
</evidence>
<dbReference type="EMBL" id="QXFM01000093">
    <property type="protein sequence ID" value="RIV86109.1"/>
    <property type="molecule type" value="Genomic_DNA"/>
</dbReference>
<dbReference type="OrthoDB" id="9796221at2"/>
<dbReference type="SUPFAM" id="SSF56935">
    <property type="entry name" value="Porins"/>
    <property type="match status" value="1"/>
</dbReference>
<dbReference type="AlphaFoldDB" id="A0A3A1P3P6"/>
<organism evidence="2 3">
    <name type="scientific">Aurantiacibacter xanthus</name>
    <dbReference type="NCBI Taxonomy" id="1784712"/>
    <lineage>
        <taxon>Bacteria</taxon>
        <taxon>Pseudomonadati</taxon>
        <taxon>Pseudomonadota</taxon>
        <taxon>Alphaproteobacteria</taxon>
        <taxon>Sphingomonadales</taxon>
        <taxon>Erythrobacteraceae</taxon>
        <taxon>Aurantiacibacter</taxon>
    </lineage>
</organism>
<feature type="chain" id="PRO_5017279176" evidence="1">
    <location>
        <begin position="24"/>
        <end position="829"/>
    </location>
</feature>
<feature type="signal peptide" evidence="1">
    <location>
        <begin position="1"/>
        <end position="23"/>
    </location>
</feature>
<evidence type="ECO:0000313" key="3">
    <source>
        <dbReference type="Proteomes" id="UP000265366"/>
    </source>
</evidence>
<accession>A0A3A1P3P6</accession>
<reference evidence="2 3" key="1">
    <citation type="submission" date="2018-08" db="EMBL/GenBank/DDBJ databases">
        <title>Erythrobacter zhengii sp.nov., a bacterium isolated from deep-sea sediment.</title>
        <authorList>
            <person name="Fang C."/>
            <person name="Wu Y.-H."/>
            <person name="Sun C."/>
            <person name="Wang H."/>
            <person name="Cheng H."/>
            <person name="Meng F.-X."/>
            <person name="Wang C.-S."/>
            <person name="Xu X.-W."/>
        </authorList>
    </citation>
    <scope>NUCLEOTIDE SEQUENCE [LARGE SCALE GENOMIC DNA]</scope>
    <source>
        <strain evidence="2 3">CCTCC AB 2015396</strain>
    </source>
</reference>
<comment type="caution">
    <text evidence="2">The sequence shown here is derived from an EMBL/GenBank/DDBJ whole genome shotgun (WGS) entry which is preliminary data.</text>
</comment>
<keyword evidence="1" id="KW-0732">Signal</keyword>
<keyword evidence="3" id="KW-1185">Reference proteome</keyword>
<sequence length="829" mass="91460">MRITETSLLALSCALAFPSIAAAQQAEMLPEAVAEGERVDDAYVMGTGNDSGTSTIDRKEIEARTPGSGDVNQLLKIMPTVQFQRHEGLADRESIQDLRPAAISISGGRIYENLITIDGIDANTRLDISETKPAHLHEPTGNVAQTLWMDSELVGTITLRDSNVSAEYGRFTGGALDIETREARRAWGASANVSYSEDALVNYIVSDGTRKAYEDRGNELPEAPEFRKWRFGASIDMPLGERGGLLLGVNRSRADVLYFRSANYDFEPGYRSSVSDNFLISGNYDIGSDLTISGKLSYSPYESEYAHESGIDNLIVSKGGGLAAQLKLASSAPVWWNITASFAHSDTSRTAPDTNYSIPSRTTNGNVCASLNCTRGGFGDVDQTQDTYQIKGQVGHDFGGVTLRGGLDYQRVDAMRERPESNYAYKSGVTGANIVCTDGDDLTCASGEYYLSESNEYRAYRAEIGIDSIAGWLEADAALGPVDLRAGLRADYESFLGNLNVAPRLSATWNVTDGLSLTLGANRYYGRSMLAYAIRAQYPETFTYRRNATSVGGTREVGNADWYLYKNGIPASYSTSELKTPYSDELSAAANLPLFGGALRVKGIYRRGHDEFAKSLQKTESYQLENGETTTRRYFVMTNDGGSEYQGVSLEYVRTFGKHSFAFNTNFSKTKSNNDDYLTTTFDVEDEGDLVIYNGEIIQLVELLNQNQRLEFASPLIINGSWTALWLNDRVTTNVNLRYRDGFTQIQDSGRNETVDGVRYDVYDVVEYKDRINVDLNAQIDILKDKPSTLTADVRVANLLNTIPSQDSVAISQPYQYGRSFWLGLKLRY</sequence>
<protein>
    <submittedName>
        <fullName evidence="2">Energy transducer TonB</fullName>
    </submittedName>
</protein>
<dbReference type="RefSeq" id="WP_119592857.1">
    <property type="nucleotide sequence ID" value="NZ_QXFM01000093.1"/>
</dbReference>
<name>A0A3A1P3P6_9SPHN</name>
<evidence type="ECO:0000256" key="1">
    <source>
        <dbReference type="SAM" id="SignalP"/>
    </source>
</evidence>